<evidence type="ECO:0000256" key="1">
    <source>
        <dbReference type="SAM" id="Phobius"/>
    </source>
</evidence>
<gene>
    <name evidence="2" type="ORF">BSAL_43545</name>
</gene>
<dbReference type="EMBL" id="CYKH01002163">
    <property type="protein sequence ID" value="CUG93570.1"/>
    <property type="molecule type" value="Genomic_DNA"/>
</dbReference>
<reference evidence="3" key="1">
    <citation type="submission" date="2015-09" db="EMBL/GenBank/DDBJ databases">
        <authorList>
            <consortium name="Pathogen Informatics"/>
        </authorList>
    </citation>
    <scope>NUCLEOTIDE SEQUENCE [LARGE SCALE GENOMIC DNA]</scope>
    <source>
        <strain evidence="3">Lake Konstanz</strain>
    </source>
</reference>
<accession>A0A0S4JT73</accession>
<keyword evidence="1 2" id="KW-0812">Transmembrane</keyword>
<keyword evidence="1" id="KW-0472">Membrane</keyword>
<name>A0A0S4JT73_BODSA</name>
<feature type="transmembrane region" description="Helical" evidence="1">
    <location>
        <begin position="239"/>
        <end position="261"/>
    </location>
</feature>
<sequence>PSTTSQLSYFCPHFSCKTYVAFSSAHTTGYVSSSGTQRNWEDYTRESGLPKHCLQQSVRVHFAADCKLWVIFTSNRWFHRNWTRDCNKQQDCISVIASVARLHIPVVVIGVVGTTTVVTAVLSPAGALGARRLDSRLQQAARLHLSHSLCGSSSHPGGRHWCGWHHHSGHRSSGNVGARRLSLMMALGSCSSVDALPDVHSVLTDQLDLTASPTGMLIGPEYGAAHRGAVIGNLIKFNLIKFICVAAIVAGLFLTIAAHTINQNASTESHGAVSADRHEGTLVAMAATLRLPGLYFFVVALFFQQMIVSSTLLLVYPKVSSWQTEDRALGTIGLLISVVLIASMARVLDPRSHHFRAVPLAVDSGELSEVYRHLFQRPIHSTLYTTKYVVYFAAWMKMEKVTWTSRAGGGDALFVERYGFLFEECDGGRQIALSGLSALVPESIPECLAALWSSVAVSVSSLFAHQAEDAASRE</sequence>
<feature type="transmembrane region" description="Helical" evidence="1">
    <location>
        <begin position="328"/>
        <end position="348"/>
    </location>
</feature>
<feature type="transmembrane region" description="Helical" evidence="1">
    <location>
        <begin position="102"/>
        <end position="128"/>
    </location>
</feature>
<evidence type="ECO:0000313" key="2">
    <source>
        <dbReference type="EMBL" id="CUG93570.1"/>
    </source>
</evidence>
<keyword evidence="1" id="KW-1133">Transmembrane helix</keyword>
<evidence type="ECO:0000313" key="3">
    <source>
        <dbReference type="Proteomes" id="UP000051952"/>
    </source>
</evidence>
<dbReference type="VEuPathDB" id="TriTrypDB:BSAL_43545"/>
<dbReference type="AlphaFoldDB" id="A0A0S4JT73"/>
<keyword evidence="3" id="KW-1185">Reference proteome</keyword>
<proteinExistence type="predicted"/>
<protein>
    <submittedName>
        <fullName evidence="2">Transmembrane protein, putative</fullName>
    </submittedName>
</protein>
<feature type="non-terminal residue" evidence="2">
    <location>
        <position position="1"/>
    </location>
</feature>
<dbReference type="Proteomes" id="UP000051952">
    <property type="component" value="Unassembled WGS sequence"/>
</dbReference>
<organism evidence="2 3">
    <name type="scientific">Bodo saltans</name>
    <name type="common">Flagellated protozoan</name>
    <dbReference type="NCBI Taxonomy" id="75058"/>
    <lineage>
        <taxon>Eukaryota</taxon>
        <taxon>Discoba</taxon>
        <taxon>Euglenozoa</taxon>
        <taxon>Kinetoplastea</taxon>
        <taxon>Metakinetoplastina</taxon>
        <taxon>Eubodonida</taxon>
        <taxon>Bodonidae</taxon>
        <taxon>Bodo</taxon>
    </lineage>
</organism>
<feature type="transmembrane region" description="Helical" evidence="1">
    <location>
        <begin position="294"/>
        <end position="316"/>
    </location>
</feature>